<dbReference type="AlphaFoldDB" id="A0A4S4BKM9"/>
<dbReference type="Gene3D" id="3.30.460.10">
    <property type="entry name" value="Beta Polymerase, domain 2"/>
    <property type="match status" value="1"/>
</dbReference>
<comment type="caution">
    <text evidence="1">The sequence shown here is derived from an EMBL/GenBank/DDBJ whole genome shotgun (WGS) entry which is preliminary data.</text>
</comment>
<protein>
    <submittedName>
        <fullName evidence="1">GrpB family protein</fullName>
    </submittedName>
</protein>
<reference evidence="1 2" key="1">
    <citation type="submission" date="2019-04" db="EMBL/GenBank/DDBJ databases">
        <title>Bacillus sediminilitoris sp. nov., isolated from a tidal flat sediment on the East China Sea.</title>
        <authorList>
            <person name="Wei Y."/>
            <person name="Mao H."/>
            <person name="Fang J."/>
        </authorList>
    </citation>
    <scope>NUCLEOTIDE SEQUENCE [LARGE SCALE GENOMIC DNA]</scope>
    <source>
        <strain evidence="1 2">DSL-17</strain>
    </source>
</reference>
<name>A0A4S4BKM9_9BACI</name>
<dbReference type="EMBL" id="SSNT01000029">
    <property type="protein sequence ID" value="THF75189.1"/>
    <property type="molecule type" value="Genomic_DNA"/>
</dbReference>
<dbReference type="Proteomes" id="UP000310334">
    <property type="component" value="Unassembled WGS sequence"/>
</dbReference>
<dbReference type="OrthoDB" id="9799092at2"/>
<dbReference type="InterPro" id="IPR043519">
    <property type="entry name" value="NT_sf"/>
</dbReference>
<evidence type="ECO:0000313" key="1">
    <source>
        <dbReference type="EMBL" id="THF75189.1"/>
    </source>
</evidence>
<sequence length="30" mass="3178">MKKTLLDLILSVEHVGSTSVKGLLGSKPIL</sequence>
<gene>
    <name evidence="1" type="ORF">E6W99_24165</name>
</gene>
<accession>A0A4S4BKM9</accession>
<organism evidence="1 2">
    <name type="scientific">Metabacillus sediminilitoris</name>
    <dbReference type="NCBI Taxonomy" id="2567941"/>
    <lineage>
        <taxon>Bacteria</taxon>
        <taxon>Bacillati</taxon>
        <taxon>Bacillota</taxon>
        <taxon>Bacilli</taxon>
        <taxon>Bacillales</taxon>
        <taxon>Bacillaceae</taxon>
        <taxon>Metabacillus</taxon>
    </lineage>
</organism>
<dbReference type="RefSeq" id="WP_136358654.1">
    <property type="nucleotide sequence ID" value="NZ_SSNT01000029.1"/>
</dbReference>
<keyword evidence="2" id="KW-1185">Reference proteome</keyword>
<evidence type="ECO:0000313" key="2">
    <source>
        <dbReference type="Proteomes" id="UP000310334"/>
    </source>
</evidence>
<proteinExistence type="predicted"/>